<reference evidence="2 3" key="1">
    <citation type="submission" date="2018-03" db="EMBL/GenBank/DDBJ databases">
        <title>Whole genome sequencing of Histamine producing bacteria.</title>
        <authorList>
            <person name="Butler K."/>
        </authorList>
    </citation>
    <scope>NUCLEOTIDE SEQUENCE [LARGE SCALE GENOMIC DNA]</scope>
    <source>
        <strain evidence="2 3">BT-6</strain>
    </source>
</reference>
<comment type="caution">
    <text evidence="2">The sequence shown here is derived from an EMBL/GenBank/DDBJ whole genome shotgun (WGS) entry which is preliminary data.</text>
</comment>
<feature type="compositionally biased region" description="Basic residues" evidence="1">
    <location>
        <begin position="25"/>
        <end position="36"/>
    </location>
</feature>
<gene>
    <name evidence="2" type="ORF">CTM90_17370</name>
</gene>
<proteinExistence type="predicted"/>
<evidence type="ECO:0000313" key="3">
    <source>
        <dbReference type="Proteomes" id="UP000241404"/>
    </source>
</evidence>
<evidence type="ECO:0000313" key="2">
    <source>
        <dbReference type="EMBL" id="PSU15255.1"/>
    </source>
</evidence>
<dbReference type="RefSeq" id="WP_065172517.1">
    <property type="nucleotide sequence ID" value="NZ_LZFH01000068.1"/>
</dbReference>
<dbReference type="AlphaFoldDB" id="A0ABD6WZJ6"/>
<dbReference type="EMBL" id="PYMM01000016">
    <property type="protein sequence ID" value="PSU15255.1"/>
    <property type="molecule type" value="Genomic_DNA"/>
</dbReference>
<accession>A0ABD6WZJ6</accession>
<name>A0ABD6WZJ6_PHODM</name>
<evidence type="ECO:0000256" key="1">
    <source>
        <dbReference type="SAM" id="MobiDB-lite"/>
    </source>
</evidence>
<sequence>MNTRFNLESLPLCGAKTRSGEPCKRRGNKRNGRCKLHGGNSTGAKTEQGKMASRLNALKQFPSWYFGEPIPMHYQQRAYRCFEQLYTLMTTQPINWQQVFHLIDVDRIPLEMLKYQIMELTSVNELLMLQVALDRYYQEQHSVHLSFTVYLPQLTPNSYSSELSKPQREYLDNWLNKHNPLKGTFFDTNQ</sequence>
<dbReference type="NCBIfam" id="NF041373">
    <property type="entry name" value="HGG_STG"/>
    <property type="match status" value="1"/>
</dbReference>
<organism evidence="2 3">
    <name type="scientific">Photobacterium damselae</name>
    <dbReference type="NCBI Taxonomy" id="38293"/>
    <lineage>
        <taxon>Bacteria</taxon>
        <taxon>Pseudomonadati</taxon>
        <taxon>Pseudomonadota</taxon>
        <taxon>Gammaproteobacteria</taxon>
        <taxon>Vibrionales</taxon>
        <taxon>Vibrionaceae</taxon>
        <taxon>Photobacterium</taxon>
    </lineage>
</organism>
<protein>
    <submittedName>
        <fullName evidence="2">Uncharacterized protein</fullName>
    </submittedName>
</protein>
<dbReference type="InterPro" id="IPR047675">
    <property type="entry name" value="Putative_zinc-bd"/>
</dbReference>
<dbReference type="Proteomes" id="UP000241404">
    <property type="component" value="Unassembled WGS sequence"/>
</dbReference>
<feature type="region of interest" description="Disordered" evidence="1">
    <location>
        <begin position="20"/>
        <end position="47"/>
    </location>
</feature>